<evidence type="ECO:0000256" key="2">
    <source>
        <dbReference type="SAM" id="Phobius"/>
    </source>
</evidence>
<evidence type="ECO:0000256" key="1">
    <source>
        <dbReference type="SAM" id="MobiDB-lite"/>
    </source>
</evidence>
<dbReference type="EMBL" id="PTJD01000014">
    <property type="protein sequence ID" value="PPK92504.1"/>
    <property type="molecule type" value="Genomic_DNA"/>
</dbReference>
<keyword evidence="2" id="KW-1133">Transmembrane helix</keyword>
<evidence type="ECO:0000313" key="4">
    <source>
        <dbReference type="Proteomes" id="UP000239485"/>
    </source>
</evidence>
<proteinExistence type="predicted"/>
<protein>
    <submittedName>
        <fullName evidence="3">Uncharacterized protein</fullName>
    </submittedName>
</protein>
<gene>
    <name evidence="3" type="ORF">CLV92_114105</name>
</gene>
<keyword evidence="4" id="KW-1185">Reference proteome</keyword>
<feature type="transmembrane region" description="Helical" evidence="2">
    <location>
        <begin position="6"/>
        <end position="25"/>
    </location>
</feature>
<keyword evidence="2" id="KW-0812">Transmembrane</keyword>
<keyword evidence="2" id="KW-0472">Membrane</keyword>
<sequence>MYVLYVFTGLWLVWLVYYLIQMTRWERDCKRLIEKMRHGFEPELDPDGSGLRMFHRAPTRKAEERARKKRARKSRFR</sequence>
<organism evidence="3 4">
    <name type="scientific">Kineococcus xinjiangensis</name>
    <dbReference type="NCBI Taxonomy" id="512762"/>
    <lineage>
        <taxon>Bacteria</taxon>
        <taxon>Bacillati</taxon>
        <taxon>Actinomycetota</taxon>
        <taxon>Actinomycetes</taxon>
        <taxon>Kineosporiales</taxon>
        <taxon>Kineosporiaceae</taxon>
        <taxon>Kineococcus</taxon>
    </lineage>
</organism>
<evidence type="ECO:0000313" key="3">
    <source>
        <dbReference type="EMBL" id="PPK92504.1"/>
    </source>
</evidence>
<dbReference type="Proteomes" id="UP000239485">
    <property type="component" value="Unassembled WGS sequence"/>
</dbReference>
<accession>A0A2S6IE55</accession>
<reference evidence="3 4" key="1">
    <citation type="submission" date="2018-02" db="EMBL/GenBank/DDBJ databases">
        <title>Genomic Encyclopedia of Archaeal and Bacterial Type Strains, Phase II (KMG-II): from individual species to whole genera.</title>
        <authorList>
            <person name="Goeker M."/>
        </authorList>
    </citation>
    <scope>NUCLEOTIDE SEQUENCE [LARGE SCALE GENOMIC DNA]</scope>
    <source>
        <strain evidence="3 4">DSM 22857</strain>
    </source>
</reference>
<feature type="compositionally biased region" description="Basic residues" evidence="1">
    <location>
        <begin position="67"/>
        <end position="77"/>
    </location>
</feature>
<dbReference type="AlphaFoldDB" id="A0A2S6IE55"/>
<name>A0A2S6IE55_9ACTN</name>
<comment type="caution">
    <text evidence="3">The sequence shown here is derived from an EMBL/GenBank/DDBJ whole genome shotgun (WGS) entry which is preliminary data.</text>
</comment>
<feature type="region of interest" description="Disordered" evidence="1">
    <location>
        <begin position="49"/>
        <end position="77"/>
    </location>
</feature>